<dbReference type="EMBL" id="CM007371">
    <property type="protein sequence ID" value="OIW02552.1"/>
    <property type="molecule type" value="Genomic_DNA"/>
</dbReference>
<evidence type="ECO:0000313" key="2">
    <source>
        <dbReference type="Proteomes" id="UP000188354"/>
    </source>
</evidence>
<protein>
    <submittedName>
        <fullName evidence="1">Uncharacterized protein</fullName>
    </submittedName>
</protein>
<accession>A0A1J7GPW7</accession>
<organism evidence="1 2">
    <name type="scientific">Lupinus angustifolius</name>
    <name type="common">Narrow-leaved blue lupine</name>
    <dbReference type="NCBI Taxonomy" id="3871"/>
    <lineage>
        <taxon>Eukaryota</taxon>
        <taxon>Viridiplantae</taxon>
        <taxon>Streptophyta</taxon>
        <taxon>Embryophyta</taxon>
        <taxon>Tracheophyta</taxon>
        <taxon>Spermatophyta</taxon>
        <taxon>Magnoliopsida</taxon>
        <taxon>eudicotyledons</taxon>
        <taxon>Gunneridae</taxon>
        <taxon>Pentapetalae</taxon>
        <taxon>rosids</taxon>
        <taxon>fabids</taxon>
        <taxon>Fabales</taxon>
        <taxon>Fabaceae</taxon>
        <taxon>Papilionoideae</taxon>
        <taxon>50 kb inversion clade</taxon>
        <taxon>genistoids sensu lato</taxon>
        <taxon>core genistoids</taxon>
        <taxon>Genisteae</taxon>
        <taxon>Lupinus</taxon>
    </lineage>
</organism>
<dbReference type="Proteomes" id="UP000188354">
    <property type="component" value="Chromosome LG11"/>
</dbReference>
<evidence type="ECO:0000313" key="1">
    <source>
        <dbReference type="EMBL" id="OIW02552.1"/>
    </source>
</evidence>
<dbReference type="Gramene" id="OIW02552">
    <property type="protein sequence ID" value="OIW02552"/>
    <property type="gene ID" value="TanjilG_12866"/>
</dbReference>
<reference evidence="1 2" key="1">
    <citation type="journal article" date="2017" name="Plant Biotechnol. J.">
        <title>A comprehensive draft genome sequence for lupin (Lupinus angustifolius), an emerging health food: insights into plant-microbe interactions and legume evolution.</title>
        <authorList>
            <person name="Hane J.K."/>
            <person name="Ming Y."/>
            <person name="Kamphuis L.G."/>
            <person name="Nelson M.N."/>
            <person name="Garg G."/>
            <person name="Atkins C.A."/>
            <person name="Bayer P.E."/>
            <person name="Bravo A."/>
            <person name="Bringans S."/>
            <person name="Cannon S."/>
            <person name="Edwards D."/>
            <person name="Foley R."/>
            <person name="Gao L.L."/>
            <person name="Harrison M.J."/>
            <person name="Huang W."/>
            <person name="Hurgobin B."/>
            <person name="Li S."/>
            <person name="Liu C.W."/>
            <person name="McGrath A."/>
            <person name="Morahan G."/>
            <person name="Murray J."/>
            <person name="Weller J."/>
            <person name="Jian J."/>
            <person name="Singh K.B."/>
        </authorList>
    </citation>
    <scope>NUCLEOTIDE SEQUENCE [LARGE SCALE GENOMIC DNA]</scope>
    <source>
        <strain evidence="2">cv. Tanjil</strain>
        <tissue evidence="1">Whole plant</tissue>
    </source>
</reference>
<gene>
    <name evidence="1" type="ORF">TanjilG_12866</name>
</gene>
<dbReference type="AlphaFoldDB" id="A0A1J7GPW7"/>
<name>A0A1J7GPW7_LUPAN</name>
<proteinExistence type="predicted"/>
<sequence>MAANSQRPGTSYAGAYRSREGLSTRSVAASDEIQLRIDPMDLDDEITGLHRQVRRLRNDNLPNCSTCDTFVSMPFDHRLVDLDWNITLVGMVFELVDNGSCDTVEVGVLARETLRRSSHVMRKKSYMYEKDSLPRMWSMVFIVGHPAVVNLS</sequence>
<dbReference type="STRING" id="3871.A0A1J7GPW7"/>
<keyword evidence="2" id="KW-1185">Reference proteome</keyword>